<dbReference type="GO" id="GO:0003677">
    <property type="term" value="F:DNA binding"/>
    <property type="evidence" value="ECO:0007669"/>
    <property type="project" value="UniProtKB-KW"/>
</dbReference>
<dbReference type="PANTHER" id="PTHR33677">
    <property type="entry name" value="TRANSCRIPTIONAL REPRESSOR FRMR-RELATED"/>
    <property type="match status" value="1"/>
</dbReference>
<organism evidence="1 2">
    <name type="scientific">Evansella caseinilytica</name>
    <dbReference type="NCBI Taxonomy" id="1503961"/>
    <lineage>
        <taxon>Bacteria</taxon>
        <taxon>Bacillati</taxon>
        <taxon>Bacillota</taxon>
        <taxon>Bacilli</taxon>
        <taxon>Bacillales</taxon>
        <taxon>Bacillaceae</taxon>
        <taxon>Evansella</taxon>
    </lineage>
</organism>
<dbReference type="OrthoDB" id="9798732at2"/>
<dbReference type="InterPro" id="IPR038390">
    <property type="entry name" value="Metal_Tscrpt_repr_sf"/>
</dbReference>
<dbReference type="GO" id="GO:0046872">
    <property type="term" value="F:metal ion binding"/>
    <property type="evidence" value="ECO:0007669"/>
    <property type="project" value="InterPro"/>
</dbReference>
<sequence length="87" mass="10063">MAEYSAEMKNRLKRVEGQVRGVLRMMEEEKDCKDIITQMTAIRSAVDRATAYIVAKNLEVCLRKEVETEAERDKVIEEAVQMLVKSR</sequence>
<protein>
    <submittedName>
        <fullName evidence="1">DNA-binding transcriptional regulator, FrmR family</fullName>
    </submittedName>
</protein>
<gene>
    <name evidence="1" type="ORF">SAMN05421736_109103</name>
</gene>
<dbReference type="Gene3D" id="1.20.58.1000">
    <property type="entry name" value="Metal-sensitive repressor, helix protomer"/>
    <property type="match status" value="1"/>
</dbReference>
<dbReference type="CDD" id="cd10155">
    <property type="entry name" value="BsYrkD-like_DUF156"/>
    <property type="match status" value="1"/>
</dbReference>
<dbReference type="AlphaFoldDB" id="A0A1H3RY02"/>
<dbReference type="EMBL" id="FNPI01000009">
    <property type="protein sequence ID" value="SDZ30141.1"/>
    <property type="molecule type" value="Genomic_DNA"/>
</dbReference>
<dbReference type="GO" id="GO:0045892">
    <property type="term" value="P:negative regulation of DNA-templated transcription"/>
    <property type="evidence" value="ECO:0007669"/>
    <property type="project" value="UniProtKB-ARBA"/>
</dbReference>
<accession>A0A1H3RY02</accession>
<dbReference type="Proteomes" id="UP000198935">
    <property type="component" value="Unassembled WGS sequence"/>
</dbReference>
<dbReference type="STRING" id="1503961.SAMN05421736_109103"/>
<dbReference type="PANTHER" id="PTHR33677:SF5">
    <property type="entry name" value="TRANSCRIPTIONAL REPRESSOR FRMR"/>
    <property type="match status" value="1"/>
</dbReference>
<evidence type="ECO:0000313" key="2">
    <source>
        <dbReference type="Proteomes" id="UP000198935"/>
    </source>
</evidence>
<proteinExistence type="predicted"/>
<dbReference type="InterPro" id="IPR003735">
    <property type="entry name" value="Metal_Tscrpt_repr"/>
</dbReference>
<keyword evidence="2" id="KW-1185">Reference proteome</keyword>
<reference evidence="2" key="1">
    <citation type="submission" date="2016-10" db="EMBL/GenBank/DDBJ databases">
        <authorList>
            <person name="Varghese N."/>
            <person name="Submissions S."/>
        </authorList>
    </citation>
    <scope>NUCLEOTIDE SEQUENCE [LARGE SCALE GENOMIC DNA]</scope>
    <source>
        <strain evidence="2">SP</strain>
    </source>
</reference>
<evidence type="ECO:0000313" key="1">
    <source>
        <dbReference type="EMBL" id="SDZ30141.1"/>
    </source>
</evidence>
<dbReference type="Pfam" id="PF02583">
    <property type="entry name" value="Trns_repr_metal"/>
    <property type="match status" value="1"/>
</dbReference>
<name>A0A1H3RY02_9BACI</name>
<keyword evidence="1" id="KW-0238">DNA-binding</keyword>